<keyword evidence="2" id="KW-1185">Reference proteome</keyword>
<proteinExistence type="predicted"/>
<evidence type="ECO:0000313" key="2">
    <source>
        <dbReference type="Proteomes" id="UP000322234"/>
    </source>
</evidence>
<evidence type="ECO:0000313" key="1">
    <source>
        <dbReference type="EMBL" id="MXQ86002.1"/>
    </source>
</evidence>
<gene>
    <name evidence="1" type="ORF">E5288_WYG010267</name>
</gene>
<sequence length="112" mass="13219">MVKSTDIISGALKSRIWKQPELERARLRNQTGSKVGPVRLRKLIRSRVGPRQVRNQIGSGPDWFRLKPQQAQRKIELWFEAEQICKDSRENKAQDHEAVQCYATELFYFRKH</sequence>
<dbReference type="AlphaFoldDB" id="A0A6B0R9M2"/>
<dbReference type="EMBL" id="VBQZ03000029">
    <property type="protein sequence ID" value="MXQ86002.1"/>
    <property type="molecule type" value="Genomic_DNA"/>
</dbReference>
<dbReference type="Proteomes" id="UP000322234">
    <property type="component" value="Unassembled WGS sequence"/>
</dbReference>
<organism evidence="1 2">
    <name type="scientific">Bos mutus</name>
    <name type="common">wild yak</name>
    <dbReference type="NCBI Taxonomy" id="72004"/>
    <lineage>
        <taxon>Eukaryota</taxon>
        <taxon>Metazoa</taxon>
        <taxon>Chordata</taxon>
        <taxon>Craniata</taxon>
        <taxon>Vertebrata</taxon>
        <taxon>Euteleostomi</taxon>
        <taxon>Mammalia</taxon>
        <taxon>Eutheria</taxon>
        <taxon>Laurasiatheria</taxon>
        <taxon>Artiodactyla</taxon>
        <taxon>Ruminantia</taxon>
        <taxon>Pecora</taxon>
        <taxon>Bovidae</taxon>
        <taxon>Bovinae</taxon>
        <taxon>Bos</taxon>
    </lineage>
</organism>
<reference evidence="1" key="1">
    <citation type="submission" date="2019-10" db="EMBL/GenBank/DDBJ databases">
        <title>The sequence and de novo assembly of the wild yak genome.</title>
        <authorList>
            <person name="Liu Y."/>
        </authorList>
    </citation>
    <scope>NUCLEOTIDE SEQUENCE [LARGE SCALE GENOMIC DNA]</scope>
    <source>
        <strain evidence="1">WY2019</strain>
    </source>
</reference>
<name>A0A6B0R9M2_9CETA</name>
<protein>
    <submittedName>
        <fullName evidence="1">Uncharacterized protein</fullName>
    </submittedName>
</protein>
<comment type="caution">
    <text evidence="1">The sequence shown here is derived from an EMBL/GenBank/DDBJ whole genome shotgun (WGS) entry which is preliminary data.</text>
</comment>
<accession>A0A6B0R9M2</accession>